<keyword evidence="1" id="KW-0175">Coiled coil</keyword>
<organism evidence="2 3">
    <name type="scientific">Ecytonucleospora hepatopenaei</name>
    <dbReference type="NCBI Taxonomy" id="646526"/>
    <lineage>
        <taxon>Eukaryota</taxon>
        <taxon>Fungi</taxon>
        <taxon>Fungi incertae sedis</taxon>
        <taxon>Microsporidia</taxon>
        <taxon>Enterocytozoonidae</taxon>
        <taxon>Ecytonucleospora</taxon>
    </lineage>
</organism>
<protein>
    <submittedName>
        <fullName evidence="2">Uncharacterized protein</fullName>
    </submittedName>
</protein>
<reference evidence="2 3" key="1">
    <citation type="journal article" date="2017" name="Environ. Microbiol.">
        <title>Decay of the glycolytic pathway and adaptation to intranuclear parasitism within Enterocytozoonidae microsporidia.</title>
        <authorList>
            <person name="Wiredu Boakye D."/>
            <person name="Jaroenlak P."/>
            <person name="Prachumwat A."/>
            <person name="Williams T.A."/>
            <person name="Bateman K.S."/>
            <person name="Itsathitphaisarn O."/>
            <person name="Sritunyalucksana K."/>
            <person name="Paszkiewicz K.H."/>
            <person name="Moore K.A."/>
            <person name="Stentiford G.D."/>
            <person name="Williams B.A."/>
        </authorList>
    </citation>
    <scope>NUCLEOTIDE SEQUENCE [LARGE SCALE GENOMIC DNA]</scope>
    <source>
        <strain evidence="2 3">TH1</strain>
    </source>
</reference>
<name>A0A1W0E7U7_9MICR</name>
<proteinExistence type="predicted"/>
<accession>A0A1W0E7U7</accession>
<feature type="coiled-coil region" evidence="1">
    <location>
        <begin position="61"/>
        <end position="88"/>
    </location>
</feature>
<dbReference type="Proteomes" id="UP000192758">
    <property type="component" value="Unassembled WGS sequence"/>
</dbReference>
<dbReference type="AlphaFoldDB" id="A0A1W0E7U7"/>
<evidence type="ECO:0000313" key="2">
    <source>
        <dbReference type="EMBL" id="OQS55282.1"/>
    </source>
</evidence>
<gene>
    <name evidence="2" type="ORF">EHP00_2368</name>
</gene>
<keyword evidence="3" id="KW-1185">Reference proteome</keyword>
<comment type="caution">
    <text evidence="2">The sequence shown here is derived from an EMBL/GenBank/DDBJ whole genome shotgun (WGS) entry which is preliminary data.</text>
</comment>
<evidence type="ECO:0000256" key="1">
    <source>
        <dbReference type="SAM" id="Coils"/>
    </source>
</evidence>
<dbReference type="VEuPathDB" id="MicrosporidiaDB:EHP00_2368"/>
<dbReference type="EMBL" id="MNPJ01000012">
    <property type="protein sequence ID" value="OQS55282.1"/>
    <property type="molecule type" value="Genomic_DNA"/>
</dbReference>
<sequence length="295" mass="35137">MLTFTLLKCILCSLNIKLQNERDLCDKDHKSLSNSTESGELFDFTEEYLDFLDKNSGNDNIIKSKNVLENENKNVSNLKDKIKNTVEIKNTKSIKVTKITKSKPLKYTKNEHILHQLFKYINHKEINFIENEKLKILVDKLLSLEKESEELLGVKNAFFCIKTKKEIENKHNKIKYNILHLSNLINNKIQKNDEYKKIIKKLKKDKSPYNIRKNKEIIEVYKNLLKNSKLRIIQYSCKLALYKEQLKEIEPKYKKYLEMQHSCLFVLFEIKEILKKYNRKATIDKIEEIMIKINM</sequence>
<evidence type="ECO:0000313" key="3">
    <source>
        <dbReference type="Proteomes" id="UP000192758"/>
    </source>
</evidence>